<dbReference type="InterPro" id="IPR015421">
    <property type="entry name" value="PyrdxlP-dep_Trfase_major"/>
</dbReference>
<dbReference type="InterPro" id="IPR000192">
    <property type="entry name" value="Aminotrans_V_dom"/>
</dbReference>
<dbReference type="Proteomes" id="UP000184474">
    <property type="component" value="Unassembled WGS sequence"/>
</dbReference>
<dbReference type="Gene3D" id="3.40.640.10">
    <property type="entry name" value="Type I PLP-dependent aspartate aminotransferase-like (Major domain)"/>
    <property type="match status" value="1"/>
</dbReference>
<protein>
    <submittedName>
        <fullName evidence="3">Selenocysteine lyase/Cysteine desulfurase</fullName>
    </submittedName>
</protein>
<dbReference type="InterPro" id="IPR015424">
    <property type="entry name" value="PyrdxlP-dep_Trfase"/>
</dbReference>
<evidence type="ECO:0000313" key="4">
    <source>
        <dbReference type="Proteomes" id="UP000184474"/>
    </source>
</evidence>
<accession>A0A1M6P2Q2</accession>
<dbReference type="AlphaFoldDB" id="A0A1M6P2Q2"/>
<reference evidence="4" key="1">
    <citation type="submission" date="2016-11" db="EMBL/GenBank/DDBJ databases">
        <authorList>
            <person name="Varghese N."/>
            <person name="Submissions S."/>
        </authorList>
    </citation>
    <scope>NUCLEOTIDE SEQUENCE [LARGE SCALE GENOMIC DNA]</scope>
    <source>
        <strain evidence="4">DSM 26134</strain>
    </source>
</reference>
<dbReference type="RefSeq" id="WP_073121591.1">
    <property type="nucleotide sequence ID" value="NZ_FRAA01000002.1"/>
</dbReference>
<dbReference type="Gene3D" id="3.90.1150.10">
    <property type="entry name" value="Aspartate Aminotransferase, domain 1"/>
    <property type="match status" value="1"/>
</dbReference>
<dbReference type="PANTHER" id="PTHR43586:SF15">
    <property type="entry name" value="BLR3095 PROTEIN"/>
    <property type="match status" value="1"/>
</dbReference>
<proteinExistence type="predicted"/>
<sequence length="382" mass="43283">MNCQKNKFQLNKKYAYLNCAYMAPQLKSVEKAGRKGLAKKRQPNLITPDDFFHDLETIKILFSQLVNCPDKNRITMIPSASYGIANVVNNLPLKKTDNIIVCGDQFPSNVYPWMSACQKSDAELRIITAPDTTEMRGKLWNEKILGAIDEKTQAVALGHVHWADGTLFDLLSLRQRCDEVDAALIIDGTQSVGALPFDIQEIRPDALIVAGYKWLLGPYSSGIAYYGEKFDKGTPIEQNWINRLDSQNFSELVNYREVYQPGADRYGVGEKSNFIMNPMVIAALKQILNWQPHHIQTYCHDLIQPLVSEAQQLGLYIEDSAHRSNHLFGIQIPEDKQDALHQALKLHRVSASMRGSFLRVSPHVYNDSRDINKLIRVLRAIV</sequence>
<evidence type="ECO:0000256" key="1">
    <source>
        <dbReference type="ARBA" id="ARBA00022898"/>
    </source>
</evidence>
<dbReference type="PANTHER" id="PTHR43586">
    <property type="entry name" value="CYSTEINE DESULFURASE"/>
    <property type="match status" value="1"/>
</dbReference>
<name>A0A1M6P2Q2_REIAG</name>
<evidence type="ECO:0000259" key="2">
    <source>
        <dbReference type="Pfam" id="PF00266"/>
    </source>
</evidence>
<keyword evidence="1" id="KW-0663">Pyridoxal phosphate</keyword>
<dbReference type="STRING" id="156994.SAMN04488028_102523"/>
<dbReference type="EMBL" id="FRAA01000002">
    <property type="protein sequence ID" value="SHK02245.1"/>
    <property type="molecule type" value="Genomic_DNA"/>
</dbReference>
<gene>
    <name evidence="3" type="ORF">SAMN04488028_102523</name>
</gene>
<keyword evidence="3" id="KW-0456">Lyase</keyword>
<dbReference type="Pfam" id="PF00266">
    <property type="entry name" value="Aminotran_5"/>
    <property type="match status" value="1"/>
</dbReference>
<organism evidence="3 4">
    <name type="scientific">Reichenbachiella agariperforans</name>
    <dbReference type="NCBI Taxonomy" id="156994"/>
    <lineage>
        <taxon>Bacteria</taxon>
        <taxon>Pseudomonadati</taxon>
        <taxon>Bacteroidota</taxon>
        <taxon>Cytophagia</taxon>
        <taxon>Cytophagales</taxon>
        <taxon>Reichenbachiellaceae</taxon>
        <taxon>Reichenbachiella</taxon>
    </lineage>
</organism>
<feature type="domain" description="Aminotransferase class V" evidence="2">
    <location>
        <begin position="53"/>
        <end position="228"/>
    </location>
</feature>
<evidence type="ECO:0000313" key="3">
    <source>
        <dbReference type="EMBL" id="SHK02245.1"/>
    </source>
</evidence>
<dbReference type="GO" id="GO:0016829">
    <property type="term" value="F:lyase activity"/>
    <property type="evidence" value="ECO:0007669"/>
    <property type="project" value="UniProtKB-KW"/>
</dbReference>
<dbReference type="SUPFAM" id="SSF53383">
    <property type="entry name" value="PLP-dependent transferases"/>
    <property type="match status" value="1"/>
</dbReference>
<keyword evidence="4" id="KW-1185">Reference proteome</keyword>
<dbReference type="InterPro" id="IPR015422">
    <property type="entry name" value="PyrdxlP-dep_Trfase_small"/>
</dbReference>